<dbReference type="SUPFAM" id="SSF50800">
    <property type="entry name" value="PK beta-barrel domain-like"/>
    <property type="match status" value="1"/>
</dbReference>
<feature type="domain" description="MOSC" evidence="1">
    <location>
        <begin position="119"/>
        <end position="266"/>
    </location>
</feature>
<keyword evidence="3" id="KW-1185">Reference proteome</keyword>
<dbReference type="PANTHER" id="PTHR14237:SF19">
    <property type="entry name" value="MITOCHONDRIAL AMIDOXIME REDUCING COMPONENT 1"/>
    <property type="match status" value="1"/>
</dbReference>
<gene>
    <name evidence="2" type="ORF">SADO_02435</name>
</gene>
<evidence type="ECO:0000313" key="3">
    <source>
        <dbReference type="Proteomes" id="UP001460888"/>
    </source>
</evidence>
<protein>
    <recommendedName>
        <fullName evidence="1">MOSC domain-containing protein</fullName>
    </recommendedName>
</protein>
<evidence type="ECO:0000259" key="1">
    <source>
        <dbReference type="PROSITE" id="PS51340"/>
    </source>
</evidence>
<dbReference type="InterPro" id="IPR011037">
    <property type="entry name" value="Pyrv_Knase-like_insert_dom_sf"/>
</dbReference>
<dbReference type="RefSeq" id="WP_353108928.1">
    <property type="nucleotide sequence ID" value="NZ_APND01000001.1"/>
</dbReference>
<evidence type="ECO:0000313" key="2">
    <source>
        <dbReference type="EMBL" id="MES1928076.1"/>
    </source>
</evidence>
<dbReference type="PANTHER" id="PTHR14237">
    <property type="entry name" value="MOLYBDOPTERIN COFACTOR SULFURASE MOSC"/>
    <property type="match status" value="1"/>
</dbReference>
<dbReference type="InterPro" id="IPR005303">
    <property type="entry name" value="MOCOS_middle"/>
</dbReference>
<dbReference type="PROSITE" id="PS51340">
    <property type="entry name" value="MOSC"/>
    <property type="match status" value="1"/>
</dbReference>
<name>A0ABV2AWP2_9GAMM</name>
<sequence length="267" mass="30153">METTLPTLSAIYRYPIKSTAGESLRHARVFEEGLEQDRRFMVVKPDGSFVTARKYPGLQRVVTRFDGDRLSVMHDDQVALTEARHAFELKPFDTHVWADDFPALTTTIRLDAWFSRVVGEPVSLLWLGERSSRYRSATETRVSFADGYPLLLTSEASLADVNSRTDGSHVMAQFRPNLVASGTQAFAEDGWRRVRIGDVVFRVDAPCARCVMITVDPERGERRPDGQPMHALMRYRKGTDNNVYFGQNLVAENRGEVILGQAIEVLE</sequence>
<dbReference type="Proteomes" id="UP001460888">
    <property type="component" value="Unassembled WGS sequence"/>
</dbReference>
<dbReference type="SUPFAM" id="SSF141673">
    <property type="entry name" value="MOSC N-terminal domain-like"/>
    <property type="match status" value="1"/>
</dbReference>
<proteinExistence type="predicted"/>
<dbReference type="InterPro" id="IPR005302">
    <property type="entry name" value="MoCF_Sase_C"/>
</dbReference>
<reference evidence="2 3" key="1">
    <citation type="submission" date="2013-03" db="EMBL/GenBank/DDBJ databases">
        <title>Salinisphaera dokdonensis CL-ES53 Genome Sequencing.</title>
        <authorList>
            <person name="Li C."/>
            <person name="Lai Q."/>
            <person name="Shao Z."/>
        </authorList>
    </citation>
    <scope>NUCLEOTIDE SEQUENCE [LARGE SCALE GENOMIC DNA]</scope>
    <source>
        <strain evidence="2 3">CL-ES53</strain>
    </source>
</reference>
<accession>A0ABV2AWP2</accession>
<organism evidence="2 3">
    <name type="scientific">Salinisphaera dokdonensis CL-ES53</name>
    <dbReference type="NCBI Taxonomy" id="1304272"/>
    <lineage>
        <taxon>Bacteria</taxon>
        <taxon>Pseudomonadati</taxon>
        <taxon>Pseudomonadota</taxon>
        <taxon>Gammaproteobacteria</taxon>
        <taxon>Salinisphaerales</taxon>
        <taxon>Salinisphaeraceae</taxon>
        <taxon>Salinisphaera</taxon>
    </lineage>
</organism>
<dbReference type="Pfam" id="PF03473">
    <property type="entry name" value="MOSC"/>
    <property type="match status" value="1"/>
</dbReference>
<dbReference type="Pfam" id="PF03476">
    <property type="entry name" value="MOSC_N"/>
    <property type="match status" value="1"/>
</dbReference>
<comment type="caution">
    <text evidence="2">The sequence shown here is derived from an EMBL/GenBank/DDBJ whole genome shotgun (WGS) entry which is preliminary data.</text>
</comment>
<dbReference type="EMBL" id="APND01000001">
    <property type="protein sequence ID" value="MES1928076.1"/>
    <property type="molecule type" value="Genomic_DNA"/>
</dbReference>